<dbReference type="Proteomes" id="UP000003163">
    <property type="component" value="Unassembled WGS sequence"/>
</dbReference>
<dbReference type="AlphaFoldDB" id="J8ZZP1"/>
<sequence length="96" mass="10841">MYVQKKEDLQIGEKVSIIGKVNKIDSEIAHIETPLGTIPVKFKNLHCYTNQYLCINGVVDSALCIVEDDVINLGNDFDEDLFNEFVGISKNFSELF</sequence>
<protein>
    <recommendedName>
        <fullName evidence="6">Replication factor A protein 3</fullName>
    </recommendedName>
</protein>
<dbReference type="SUPFAM" id="SSF50249">
    <property type="entry name" value="Nucleic acid-binding proteins"/>
    <property type="match status" value="1"/>
</dbReference>
<evidence type="ECO:0000313" key="5">
    <source>
        <dbReference type="Proteomes" id="UP000003163"/>
    </source>
</evidence>
<accession>J8ZZP1</accession>
<dbReference type="EMBL" id="AFBI03000010">
    <property type="protein sequence ID" value="EJW05098.1"/>
    <property type="molecule type" value="Genomic_DNA"/>
</dbReference>
<gene>
    <name evidence="4" type="ORF">EDEG_00811</name>
</gene>
<evidence type="ECO:0000313" key="4">
    <source>
        <dbReference type="EMBL" id="EJW05098.1"/>
    </source>
</evidence>
<reference evidence="4 5" key="1">
    <citation type="submission" date="2011-08" db="EMBL/GenBank/DDBJ databases">
        <authorList>
            <person name="Liu Z.J."/>
            <person name="Shi F.L."/>
            <person name="Lu J.Q."/>
            <person name="Li M."/>
            <person name="Wang Z.L."/>
        </authorList>
    </citation>
    <scope>NUCLEOTIDE SEQUENCE [LARGE SCALE GENOMIC DNA]</scope>
    <source>
        <strain evidence="4 5">USNM 41457</strain>
    </source>
</reference>
<evidence type="ECO:0008006" key="6">
    <source>
        <dbReference type="Google" id="ProtNLM"/>
    </source>
</evidence>
<dbReference type="HOGENOM" id="CLU_2359716_0_0_1"/>
<dbReference type="GO" id="GO:0006260">
    <property type="term" value="P:DNA replication"/>
    <property type="evidence" value="ECO:0007669"/>
    <property type="project" value="InterPro"/>
</dbReference>
<dbReference type="Gene3D" id="2.40.50.140">
    <property type="entry name" value="Nucleic acid-binding proteins"/>
    <property type="match status" value="1"/>
</dbReference>
<dbReference type="OrthoDB" id="188186at2759"/>
<comment type="caution">
    <text evidence="4">The sequence shown here is derived from an EMBL/GenBank/DDBJ whole genome shotgun (WGS) entry which is preliminary data.</text>
</comment>
<dbReference type="GO" id="GO:0006281">
    <property type="term" value="P:DNA repair"/>
    <property type="evidence" value="ECO:0007669"/>
    <property type="project" value="InterPro"/>
</dbReference>
<comment type="subcellular location">
    <subcellularLocation>
        <location evidence="1">Nucleus</location>
    </subcellularLocation>
</comment>
<keyword evidence="5" id="KW-1185">Reference proteome</keyword>
<keyword evidence="3" id="KW-0539">Nucleus</keyword>
<dbReference type="GO" id="GO:0003677">
    <property type="term" value="F:DNA binding"/>
    <property type="evidence" value="ECO:0007669"/>
    <property type="project" value="InterPro"/>
</dbReference>
<dbReference type="OMA" id="LHKYTKN"/>
<evidence type="ECO:0000256" key="1">
    <source>
        <dbReference type="ARBA" id="ARBA00004123"/>
    </source>
</evidence>
<name>J8ZZP1_EDHAE</name>
<proteinExistence type="inferred from homology"/>
<dbReference type="InterPro" id="IPR013970">
    <property type="entry name" value="Rfa2"/>
</dbReference>
<reference evidence="5" key="2">
    <citation type="submission" date="2015-07" db="EMBL/GenBank/DDBJ databases">
        <title>Contrasting host-pathogen interactions and genome evolution in two generalist and specialist microsporidian pathogens of mosquitoes.</title>
        <authorList>
            <consortium name="The Broad Institute Genomics Platform"/>
            <consortium name="The Broad Institute Genome Sequencing Center for Infectious Disease"/>
            <person name="Cuomo C.A."/>
            <person name="Sanscrainte N.D."/>
            <person name="Goldberg J.M."/>
            <person name="Heiman D."/>
            <person name="Young S."/>
            <person name="Zeng Q."/>
            <person name="Becnel J.J."/>
            <person name="Birren B.W."/>
        </authorList>
    </citation>
    <scope>NUCLEOTIDE SEQUENCE [LARGE SCALE GENOMIC DNA]</scope>
    <source>
        <strain evidence="5">USNM 41457</strain>
    </source>
</reference>
<dbReference type="InterPro" id="IPR012340">
    <property type="entry name" value="NA-bd_OB-fold"/>
</dbReference>
<dbReference type="GO" id="GO:0006310">
    <property type="term" value="P:DNA recombination"/>
    <property type="evidence" value="ECO:0007669"/>
    <property type="project" value="InterPro"/>
</dbReference>
<comment type="similarity">
    <text evidence="2">Belongs to the replication factor A protein 3 family.</text>
</comment>
<dbReference type="GO" id="GO:0031981">
    <property type="term" value="C:nuclear lumen"/>
    <property type="evidence" value="ECO:0007669"/>
    <property type="project" value="UniProtKB-ARBA"/>
</dbReference>
<dbReference type="VEuPathDB" id="MicrosporidiaDB:EDEG_00811"/>
<dbReference type="InParanoid" id="J8ZZP1"/>
<evidence type="ECO:0000256" key="2">
    <source>
        <dbReference type="ARBA" id="ARBA00009761"/>
    </source>
</evidence>
<dbReference type="Pfam" id="PF08661">
    <property type="entry name" value="Rep_fac-A_3"/>
    <property type="match status" value="1"/>
</dbReference>
<evidence type="ECO:0000256" key="3">
    <source>
        <dbReference type="ARBA" id="ARBA00023242"/>
    </source>
</evidence>
<organism evidence="4 5">
    <name type="scientific">Edhazardia aedis (strain USNM 41457)</name>
    <name type="common">Microsporidian parasite</name>
    <dbReference type="NCBI Taxonomy" id="1003232"/>
    <lineage>
        <taxon>Eukaryota</taxon>
        <taxon>Fungi</taxon>
        <taxon>Fungi incertae sedis</taxon>
        <taxon>Microsporidia</taxon>
        <taxon>Edhazardia</taxon>
    </lineage>
</organism>